<dbReference type="SUPFAM" id="SSF52283">
    <property type="entry name" value="Formate/glycerate dehydrogenase catalytic domain-like"/>
    <property type="match status" value="1"/>
</dbReference>
<keyword evidence="2 4" id="KW-0560">Oxidoreductase</keyword>
<evidence type="ECO:0000256" key="3">
    <source>
        <dbReference type="ARBA" id="ARBA00023027"/>
    </source>
</evidence>
<dbReference type="InterPro" id="IPR058205">
    <property type="entry name" value="D-LDH-like"/>
</dbReference>
<dbReference type="Pfam" id="PF00389">
    <property type="entry name" value="2-Hacid_dh"/>
    <property type="match status" value="1"/>
</dbReference>
<dbReference type="InterPro" id="IPR006139">
    <property type="entry name" value="D-isomer_2_OHA_DH_cat_dom"/>
</dbReference>
<dbReference type="AlphaFoldDB" id="A0A9D2LV99"/>
<evidence type="ECO:0000313" key="7">
    <source>
        <dbReference type="EMBL" id="HJB29358.1"/>
    </source>
</evidence>
<dbReference type="GO" id="GO:0008720">
    <property type="term" value="F:D-lactate dehydrogenase (NAD+) activity"/>
    <property type="evidence" value="ECO:0007669"/>
    <property type="project" value="TreeGrafter"/>
</dbReference>
<dbReference type="InterPro" id="IPR029752">
    <property type="entry name" value="D-isomer_DH_CS1"/>
</dbReference>
<dbReference type="PANTHER" id="PTHR43026">
    <property type="entry name" value="2-HYDROXYACID DEHYDROGENASE HOMOLOG 1-RELATED"/>
    <property type="match status" value="1"/>
</dbReference>
<evidence type="ECO:0000256" key="2">
    <source>
        <dbReference type="ARBA" id="ARBA00023002"/>
    </source>
</evidence>
<keyword evidence="3" id="KW-0520">NAD</keyword>
<feature type="domain" description="D-isomer specific 2-hydroxyacid dehydrogenase NAD-binding" evidence="6">
    <location>
        <begin position="110"/>
        <end position="296"/>
    </location>
</feature>
<evidence type="ECO:0000259" key="5">
    <source>
        <dbReference type="Pfam" id="PF00389"/>
    </source>
</evidence>
<sequence>MKITAYEVRKDEEEKMRQVAEACGVKELVITEKPLTIETLDLAEGAVGVTTLGQSKINEEICSRLHEMGITGYSTRTIGYNHVDLNAAQKYGIQVSNASYSPHGVAEYTVMMLLMSLRKYKPALYRINVNDYSLDGLIGGELHEMTVGIIGTGKIGDTVIKNLSGFGCKIYAYDVYEKDTVKQYASYQDLDTIYRECDAISLHIPLLDSTYHMIDETAINKMKKNVILVNCARGELMDIEAVIHGVEEEKIGAVALDVFENENGIYHHDRRTDIIKNREMAYLRQFPNVIMTQHMAFYTQQAVDSMVKCGIESIAAFAKNEDYPCRLTGERR</sequence>
<dbReference type="SUPFAM" id="SSF51735">
    <property type="entry name" value="NAD(P)-binding Rossmann-fold domains"/>
    <property type="match status" value="1"/>
</dbReference>
<dbReference type="EMBL" id="DWYZ01000210">
    <property type="protein sequence ID" value="HJB29358.1"/>
    <property type="molecule type" value="Genomic_DNA"/>
</dbReference>
<dbReference type="PANTHER" id="PTHR43026:SF1">
    <property type="entry name" value="2-HYDROXYACID DEHYDROGENASE HOMOLOG 1-RELATED"/>
    <property type="match status" value="1"/>
</dbReference>
<dbReference type="CDD" id="cd12185">
    <property type="entry name" value="HGDH_LDH_like"/>
    <property type="match status" value="1"/>
</dbReference>
<dbReference type="InterPro" id="IPR036291">
    <property type="entry name" value="NAD(P)-bd_dom_sf"/>
</dbReference>
<dbReference type="Pfam" id="PF02826">
    <property type="entry name" value="2-Hacid_dh_C"/>
    <property type="match status" value="1"/>
</dbReference>
<evidence type="ECO:0000313" key="8">
    <source>
        <dbReference type="Proteomes" id="UP000823842"/>
    </source>
</evidence>
<comment type="caution">
    <text evidence="7">The sequence shown here is derived from an EMBL/GenBank/DDBJ whole genome shotgun (WGS) entry which is preliminary data.</text>
</comment>
<protein>
    <submittedName>
        <fullName evidence="7">Lactate dehydrogenase</fullName>
    </submittedName>
</protein>
<organism evidence="7 8">
    <name type="scientific">Candidatus Blautia faecavium</name>
    <dbReference type="NCBI Taxonomy" id="2838487"/>
    <lineage>
        <taxon>Bacteria</taxon>
        <taxon>Bacillati</taxon>
        <taxon>Bacillota</taxon>
        <taxon>Clostridia</taxon>
        <taxon>Lachnospirales</taxon>
        <taxon>Lachnospiraceae</taxon>
        <taxon>Blautia</taxon>
    </lineage>
</organism>
<dbReference type="Proteomes" id="UP000823842">
    <property type="component" value="Unassembled WGS sequence"/>
</dbReference>
<accession>A0A9D2LV99</accession>
<reference evidence="7" key="1">
    <citation type="journal article" date="2021" name="PeerJ">
        <title>Extensive microbial diversity within the chicken gut microbiome revealed by metagenomics and culture.</title>
        <authorList>
            <person name="Gilroy R."/>
            <person name="Ravi A."/>
            <person name="Getino M."/>
            <person name="Pursley I."/>
            <person name="Horton D.L."/>
            <person name="Alikhan N.F."/>
            <person name="Baker D."/>
            <person name="Gharbi K."/>
            <person name="Hall N."/>
            <person name="Watson M."/>
            <person name="Adriaenssens E.M."/>
            <person name="Foster-Nyarko E."/>
            <person name="Jarju S."/>
            <person name="Secka A."/>
            <person name="Antonio M."/>
            <person name="Oren A."/>
            <person name="Chaudhuri R.R."/>
            <person name="La Ragione R."/>
            <person name="Hildebrand F."/>
            <person name="Pallen M.J."/>
        </authorList>
    </citation>
    <scope>NUCLEOTIDE SEQUENCE</scope>
    <source>
        <strain evidence="7">ChiSjej1B19-5720</strain>
    </source>
</reference>
<dbReference type="GO" id="GO:0051287">
    <property type="term" value="F:NAD binding"/>
    <property type="evidence" value="ECO:0007669"/>
    <property type="project" value="InterPro"/>
</dbReference>
<reference evidence="7" key="2">
    <citation type="submission" date="2021-04" db="EMBL/GenBank/DDBJ databases">
        <authorList>
            <person name="Gilroy R."/>
        </authorList>
    </citation>
    <scope>NUCLEOTIDE SEQUENCE</scope>
    <source>
        <strain evidence="7">ChiSjej1B19-5720</strain>
    </source>
</reference>
<dbReference type="InterPro" id="IPR029753">
    <property type="entry name" value="D-isomer_DH_CS"/>
</dbReference>
<dbReference type="InterPro" id="IPR006140">
    <property type="entry name" value="D-isomer_DH_NAD-bd"/>
</dbReference>
<gene>
    <name evidence="7" type="ORF">IAA06_11270</name>
</gene>
<proteinExistence type="inferred from homology"/>
<name>A0A9D2LV99_9FIRM</name>
<evidence type="ECO:0000256" key="4">
    <source>
        <dbReference type="RuleBase" id="RU003719"/>
    </source>
</evidence>
<dbReference type="PROSITE" id="PS00670">
    <property type="entry name" value="D_2_HYDROXYACID_DH_2"/>
    <property type="match status" value="1"/>
</dbReference>
<feature type="domain" description="D-isomer specific 2-hydroxyacid dehydrogenase catalytic" evidence="5">
    <location>
        <begin position="14"/>
        <end position="323"/>
    </location>
</feature>
<evidence type="ECO:0000259" key="6">
    <source>
        <dbReference type="Pfam" id="PF02826"/>
    </source>
</evidence>
<dbReference type="PROSITE" id="PS00065">
    <property type="entry name" value="D_2_HYDROXYACID_DH_1"/>
    <property type="match status" value="1"/>
</dbReference>
<evidence type="ECO:0000256" key="1">
    <source>
        <dbReference type="ARBA" id="ARBA00005854"/>
    </source>
</evidence>
<dbReference type="Gene3D" id="3.40.50.720">
    <property type="entry name" value="NAD(P)-binding Rossmann-like Domain"/>
    <property type="match status" value="2"/>
</dbReference>
<comment type="similarity">
    <text evidence="1 4">Belongs to the D-isomer specific 2-hydroxyacid dehydrogenase family.</text>
</comment>
<dbReference type="PROSITE" id="PS00671">
    <property type="entry name" value="D_2_HYDROXYACID_DH_3"/>
    <property type="match status" value="1"/>
</dbReference>